<dbReference type="InterPro" id="IPR039015">
    <property type="entry name" value="ENDOD1"/>
</dbReference>
<name>A0A553N210_9TELE</name>
<sequence length="511" mass="55613">MLPRLTALLFYSAVFQQSSQKDLDPGFLQCQDCFFKETPPHSLSEQGLEPLCHRHLTGRPFASLFNSNCQSTVFTALQLSLNNGWGRGEQSTVGVQEGINGNPLVAVPALYRETPDETQSPTPFQRWDSLTADLIQNSIIPQCSEVNGKIYVQTGVSGFNECGGKLLWSAVCCAASEGDTSFSFGLVKAWDIEVLSINELEELIGVTGLFAGGCGEMRLHRGDELKSLLETHLNGIKKHFSEALTENNKSKPSTQETGSSELLQDNVFLEQVNAETSNLSADMDVGESTKETESSESFVVSFLSSVIYFFYVPFSPLVNRVINFPFQVVYVLQEDLSVLVSVPCDCYILVENLISGVSSGICCIFNNLVKAVETTVGMVYTCLSPLASSLALTFQEGVFGIGTLISEALEFLIETVEKCFSLFGMLFGSVLEVSVDYMSTVSSEMGHQTSVVGSGIGTMTWRSGRAVGHIFNFVTFIVGGILGNTMINIQEAFGICLEEESVMLTPTNVCE</sequence>
<reference evidence="1 2" key="1">
    <citation type="journal article" date="2019" name="Sci. Data">
        <title>Hybrid genome assembly and annotation of Danionella translucida.</title>
        <authorList>
            <person name="Kadobianskyi M."/>
            <person name="Schulze L."/>
            <person name="Schuelke M."/>
            <person name="Judkewitz B."/>
        </authorList>
    </citation>
    <scope>NUCLEOTIDE SEQUENCE [LARGE SCALE GENOMIC DNA]</scope>
    <source>
        <strain evidence="1 2">Bolton</strain>
    </source>
</reference>
<dbReference type="PANTHER" id="PTHR21472">
    <property type="entry name" value="ENDONUCLEASE DOMAIN-CONTAINING 1 PROTEIN ENDOD1"/>
    <property type="match status" value="1"/>
</dbReference>
<gene>
    <name evidence="1" type="ORF">DNTS_024408</name>
</gene>
<protein>
    <recommendedName>
        <fullName evidence="3">INO80 complex subunit E</fullName>
    </recommendedName>
</protein>
<evidence type="ECO:0008006" key="3">
    <source>
        <dbReference type="Google" id="ProtNLM"/>
    </source>
</evidence>
<dbReference type="EMBL" id="SRMA01027120">
    <property type="protein sequence ID" value="TRY59465.1"/>
    <property type="molecule type" value="Genomic_DNA"/>
</dbReference>
<dbReference type="Proteomes" id="UP000316079">
    <property type="component" value="Unassembled WGS sequence"/>
</dbReference>
<dbReference type="AlphaFoldDB" id="A0A553N210"/>
<proteinExistence type="predicted"/>
<organism evidence="1 2">
    <name type="scientific">Danionella cerebrum</name>
    <dbReference type="NCBI Taxonomy" id="2873325"/>
    <lineage>
        <taxon>Eukaryota</taxon>
        <taxon>Metazoa</taxon>
        <taxon>Chordata</taxon>
        <taxon>Craniata</taxon>
        <taxon>Vertebrata</taxon>
        <taxon>Euteleostomi</taxon>
        <taxon>Actinopterygii</taxon>
        <taxon>Neopterygii</taxon>
        <taxon>Teleostei</taxon>
        <taxon>Ostariophysi</taxon>
        <taxon>Cypriniformes</taxon>
        <taxon>Danionidae</taxon>
        <taxon>Danioninae</taxon>
        <taxon>Danionella</taxon>
    </lineage>
</organism>
<dbReference type="PANTHER" id="PTHR21472:SF23">
    <property type="entry name" value="INO80 COMPLEX SUBUNIT E"/>
    <property type="match status" value="1"/>
</dbReference>
<dbReference type="OrthoDB" id="8751470at2759"/>
<evidence type="ECO:0000313" key="2">
    <source>
        <dbReference type="Proteomes" id="UP000316079"/>
    </source>
</evidence>
<evidence type="ECO:0000313" key="1">
    <source>
        <dbReference type="EMBL" id="TRY59465.1"/>
    </source>
</evidence>
<dbReference type="STRING" id="623744.A0A553N210"/>
<accession>A0A553N210</accession>
<keyword evidence="2" id="KW-1185">Reference proteome</keyword>
<comment type="caution">
    <text evidence="1">The sequence shown here is derived from an EMBL/GenBank/DDBJ whole genome shotgun (WGS) entry which is preliminary data.</text>
</comment>